<dbReference type="InterPro" id="IPR051692">
    <property type="entry name" value="OMP-like"/>
</dbReference>
<dbReference type="SUPFAM" id="SSF56925">
    <property type="entry name" value="OMPA-like"/>
    <property type="match status" value="1"/>
</dbReference>
<proteinExistence type="inferred from homology"/>
<keyword evidence="3" id="KW-0472">Membrane</keyword>
<dbReference type="InterPro" id="IPR011250">
    <property type="entry name" value="OMP/PagP_B-barrel"/>
</dbReference>
<dbReference type="Pfam" id="PF13505">
    <property type="entry name" value="OMP_b-brl"/>
    <property type="match status" value="1"/>
</dbReference>
<feature type="chain" id="PRO_5021732898" evidence="5">
    <location>
        <begin position="23"/>
        <end position="244"/>
    </location>
</feature>
<comment type="similarity">
    <text evidence="4">Belongs to the Omp25/RopB family.</text>
</comment>
<gene>
    <name evidence="7" type="ORF">DI616_10385</name>
</gene>
<evidence type="ECO:0000256" key="2">
    <source>
        <dbReference type="ARBA" id="ARBA00022729"/>
    </source>
</evidence>
<comment type="caution">
    <text evidence="7">The sequence shown here is derived from an EMBL/GenBank/DDBJ whole genome shotgun (WGS) entry which is preliminary data.</text>
</comment>
<comment type="subcellular location">
    <subcellularLocation>
        <location evidence="1">Membrane</location>
    </subcellularLocation>
</comment>
<dbReference type="Gene3D" id="2.40.160.20">
    <property type="match status" value="1"/>
</dbReference>
<evidence type="ECO:0000313" key="8">
    <source>
        <dbReference type="Proteomes" id="UP000315344"/>
    </source>
</evidence>
<dbReference type="Proteomes" id="UP000315344">
    <property type="component" value="Unassembled WGS sequence"/>
</dbReference>
<evidence type="ECO:0000256" key="1">
    <source>
        <dbReference type="ARBA" id="ARBA00004370"/>
    </source>
</evidence>
<sequence>MKQSSFYVSFAAALIAGTAANAGGYIAPIVETPVAVVEPVVPLTWKGAYVGATVGYAFGGDDEVGYSRNDNLFYNSDTLELSGMNAGLRAGYRTQFTGRTRDWVIGGELSYEGGNIEDSFTDGAFEAENSINNVMALRVKTGVLNNAKDTLFYGILGVAQADFDYRIQGVDGSTAFSVESEGETMTGYIVGLGVERKLNERLSLTGEWEYANFGKETLEVDGSPYSTEMTPDFHNIKVGLNYQF</sequence>
<feature type="domain" description="Outer membrane protein beta-barrel" evidence="6">
    <location>
        <begin position="44"/>
        <end position="244"/>
    </location>
</feature>
<evidence type="ECO:0000259" key="6">
    <source>
        <dbReference type="Pfam" id="PF13505"/>
    </source>
</evidence>
<keyword evidence="2 5" id="KW-0732">Signal</keyword>
<dbReference type="InterPro" id="IPR027385">
    <property type="entry name" value="Beta-barrel_OMP"/>
</dbReference>
<evidence type="ECO:0000313" key="7">
    <source>
        <dbReference type="EMBL" id="TKW66359.1"/>
    </source>
</evidence>
<reference evidence="7 8" key="1">
    <citation type="journal article" date="2017" name="Nat. Commun.">
        <title>In situ click chemistry generation of cyclooxygenase-2 inhibitors.</title>
        <authorList>
            <person name="Bhardwaj A."/>
            <person name="Kaur J."/>
            <person name="Wuest M."/>
            <person name="Wuest F."/>
        </authorList>
    </citation>
    <scope>NUCLEOTIDE SEQUENCE [LARGE SCALE GENOMIC DNA]</scope>
    <source>
        <strain evidence="7">S2_012_000_R3_94</strain>
    </source>
</reference>
<name>A0A533I3W3_PARDE</name>
<evidence type="ECO:0000256" key="5">
    <source>
        <dbReference type="SAM" id="SignalP"/>
    </source>
</evidence>
<dbReference type="GO" id="GO:0016020">
    <property type="term" value="C:membrane"/>
    <property type="evidence" value="ECO:0007669"/>
    <property type="project" value="UniProtKB-SubCell"/>
</dbReference>
<protein>
    <submittedName>
        <fullName evidence="7">Porin family protein</fullName>
    </submittedName>
</protein>
<feature type="signal peptide" evidence="5">
    <location>
        <begin position="1"/>
        <end position="22"/>
    </location>
</feature>
<dbReference type="EMBL" id="VAFL01000007">
    <property type="protein sequence ID" value="TKW66359.1"/>
    <property type="molecule type" value="Genomic_DNA"/>
</dbReference>
<dbReference type="PANTHER" id="PTHR34001">
    <property type="entry name" value="BLL7405 PROTEIN"/>
    <property type="match status" value="1"/>
</dbReference>
<accession>A0A533I3W3</accession>
<organism evidence="7 8">
    <name type="scientific">Paracoccus denitrificans</name>
    <dbReference type="NCBI Taxonomy" id="266"/>
    <lineage>
        <taxon>Bacteria</taxon>
        <taxon>Pseudomonadati</taxon>
        <taxon>Pseudomonadota</taxon>
        <taxon>Alphaproteobacteria</taxon>
        <taxon>Rhodobacterales</taxon>
        <taxon>Paracoccaceae</taxon>
        <taxon>Paracoccus</taxon>
    </lineage>
</organism>
<dbReference type="AlphaFoldDB" id="A0A533I3W3"/>
<evidence type="ECO:0000256" key="3">
    <source>
        <dbReference type="ARBA" id="ARBA00023136"/>
    </source>
</evidence>
<dbReference type="PANTHER" id="PTHR34001:SF3">
    <property type="entry name" value="BLL7405 PROTEIN"/>
    <property type="match status" value="1"/>
</dbReference>
<evidence type="ECO:0000256" key="4">
    <source>
        <dbReference type="ARBA" id="ARBA00038306"/>
    </source>
</evidence>